<protein>
    <recommendedName>
        <fullName evidence="3">Type II secretion system protein J</fullName>
    </recommendedName>
</protein>
<dbReference type="EMBL" id="LN885086">
    <property type="protein sequence ID" value="CUQ67273.1"/>
    <property type="molecule type" value="Genomic_DNA"/>
</dbReference>
<dbReference type="GO" id="GO:0005886">
    <property type="term" value="C:plasma membrane"/>
    <property type="evidence" value="ECO:0007669"/>
    <property type="project" value="UniProtKB-SubCell"/>
</dbReference>
<dbReference type="GO" id="GO:0015627">
    <property type="term" value="C:type II protein secretion system complex"/>
    <property type="evidence" value="ECO:0007669"/>
    <property type="project" value="InterPro"/>
</dbReference>
<evidence type="ECO:0000256" key="6">
    <source>
        <dbReference type="ARBA" id="ARBA00022519"/>
    </source>
</evidence>
<evidence type="ECO:0000256" key="1">
    <source>
        <dbReference type="ARBA" id="ARBA00004377"/>
    </source>
</evidence>
<organism evidence="11 12">
    <name type="scientific">Candidatus Nitrospira inopinata</name>
    <dbReference type="NCBI Taxonomy" id="1715989"/>
    <lineage>
        <taxon>Bacteria</taxon>
        <taxon>Pseudomonadati</taxon>
        <taxon>Nitrospirota</taxon>
        <taxon>Nitrospiria</taxon>
        <taxon>Nitrospirales</taxon>
        <taxon>Nitrospiraceae</taxon>
        <taxon>Nitrospira</taxon>
    </lineage>
</organism>
<keyword evidence="5" id="KW-0488">Methylation</keyword>
<name>A0A0S4KV96_9BACT</name>
<dbReference type="InterPro" id="IPR045584">
    <property type="entry name" value="Pilin-like"/>
</dbReference>
<comment type="subcellular location">
    <subcellularLocation>
        <location evidence="1">Cell inner membrane</location>
        <topology evidence="1">Single-pass membrane protein</topology>
    </subcellularLocation>
</comment>
<proteinExistence type="inferred from homology"/>
<dbReference type="STRING" id="1715989.NITINOP_2301"/>
<keyword evidence="12" id="KW-1185">Reference proteome</keyword>
<accession>A0A0S4KV96</accession>
<evidence type="ECO:0000313" key="11">
    <source>
        <dbReference type="EMBL" id="CUQ67273.1"/>
    </source>
</evidence>
<dbReference type="NCBIfam" id="TIGR02532">
    <property type="entry name" value="IV_pilin_GFxxxE"/>
    <property type="match status" value="1"/>
</dbReference>
<sequence>MCSPATLSKPQGGFTLIEILIAIALLGLIASMVFGSLMTTNHAVEVGRDASSREQTIRRVLRLMAEDLSLSRQDGALPWVGTNGWQEGRPADTVAFLAMNDGSSGPAARETELIRVVYTREGDRLLRFAKKNLYGLTDESIDRVELANHVRSFNLRYFDAQTRVWLDEWGGLNKLPKAVLIELTVQPPNTDPWTVREWITLEAAS</sequence>
<feature type="transmembrane region" description="Helical" evidence="10">
    <location>
        <begin position="12"/>
        <end position="34"/>
    </location>
</feature>
<evidence type="ECO:0000256" key="3">
    <source>
        <dbReference type="ARBA" id="ARBA00021539"/>
    </source>
</evidence>
<keyword evidence="9 10" id="KW-0472">Membrane</keyword>
<dbReference type="Proteomes" id="UP000066284">
    <property type="component" value="Chromosome 1"/>
</dbReference>
<dbReference type="OrthoDB" id="9791131at2"/>
<dbReference type="PANTHER" id="PTHR39583">
    <property type="entry name" value="TYPE II SECRETION SYSTEM PROTEIN J-RELATED"/>
    <property type="match status" value="1"/>
</dbReference>
<dbReference type="PROSITE" id="PS00409">
    <property type="entry name" value="PROKAR_NTER_METHYL"/>
    <property type="match status" value="1"/>
</dbReference>
<keyword evidence="6" id="KW-0997">Cell inner membrane</keyword>
<dbReference type="KEGG" id="nio:NITINOP_2301"/>
<dbReference type="InterPro" id="IPR010055">
    <property type="entry name" value="T2SS_protein-GspJ"/>
</dbReference>
<evidence type="ECO:0000256" key="10">
    <source>
        <dbReference type="SAM" id="Phobius"/>
    </source>
</evidence>
<dbReference type="InterPro" id="IPR051621">
    <property type="entry name" value="T2SS_protein_J"/>
</dbReference>
<evidence type="ECO:0000256" key="4">
    <source>
        <dbReference type="ARBA" id="ARBA00022475"/>
    </source>
</evidence>
<keyword evidence="7 10" id="KW-0812">Transmembrane</keyword>
<evidence type="ECO:0000256" key="5">
    <source>
        <dbReference type="ARBA" id="ARBA00022481"/>
    </source>
</evidence>
<comment type="similarity">
    <text evidence="2">Belongs to the GSP J family.</text>
</comment>
<dbReference type="Pfam" id="PF11612">
    <property type="entry name" value="T2SSJ"/>
    <property type="match status" value="1"/>
</dbReference>
<dbReference type="RefSeq" id="WP_062485479.1">
    <property type="nucleotide sequence ID" value="NZ_LN885086.1"/>
</dbReference>
<dbReference type="PANTHER" id="PTHR39583:SF2">
    <property type="entry name" value="TYPE II SECRETION SYSTEM PROTEIN J"/>
    <property type="match status" value="1"/>
</dbReference>
<reference evidence="12" key="1">
    <citation type="submission" date="2015-09" db="EMBL/GenBank/DDBJ databases">
        <authorList>
            <person name="Daims H."/>
        </authorList>
    </citation>
    <scope>NUCLEOTIDE SEQUENCE [LARGE SCALE GENOMIC DNA]</scope>
</reference>
<evidence type="ECO:0000313" key="12">
    <source>
        <dbReference type="Proteomes" id="UP000066284"/>
    </source>
</evidence>
<evidence type="ECO:0000256" key="7">
    <source>
        <dbReference type="ARBA" id="ARBA00022692"/>
    </source>
</evidence>
<keyword evidence="8 10" id="KW-1133">Transmembrane helix</keyword>
<evidence type="ECO:0000256" key="2">
    <source>
        <dbReference type="ARBA" id="ARBA00011084"/>
    </source>
</evidence>
<dbReference type="SUPFAM" id="SSF54523">
    <property type="entry name" value="Pili subunits"/>
    <property type="match status" value="1"/>
</dbReference>
<evidence type="ECO:0000256" key="8">
    <source>
        <dbReference type="ARBA" id="ARBA00022989"/>
    </source>
</evidence>
<dbReference type="GO" id="GO:0015628">
    <property type="term" value="P:protein secretion by the type II secretion system"/>
    <property type="evidence" value="ECO:0007669"/>
    <property type="project" value="InterPro"/>
</dbReference>
<dbReference type="InterPro" id="IPR012902">
    <property type="entry name" value="N_methyl_site"/>
</dbReference>
<dbReference type="AlphaFoldDB" id="A0A0S4KV96"/>
<keyword evidence="4" id="KW-1003">Cell membrane</keyword>
<dbReference type="Pfam" id="PF07963">
    <property type="entry name" value="N_methyl"/>
    <property type="match status" value="1"/>
</dbReference>
<evidence type="ECO:0000256" key="9">
    <source>
        <dbReference type="ARBA" id="ARBA00023136"/>
    </source>
</evidence>
<gene>
    <name evidence="11" type="ORF">NITINOP_2301</name>
</gene>